<evidence type="ECO:0000313" key="2">
    <source>
        <dbReference type="Proteomes" id="UP000516437"/>
    </source>
</evidence>
<dbReference type="Proteomes" id="UP000516437">
    <property type="component" value="Chromosome 2"/>
</dbReference>
<gene>
    <name evidence="1" type="ORF">CJ030_MR2G016881</name>
</gene>
<protein>
    <submittedName>
        <fullName evidence="1">Uncharacterized protein</fullName>
    </submittedName>
</protein>
<keyword evidence="2" id="KW-1185">Reference proteome</keyword>
<sequence length="132" mass="14634">MPEISFLSQTFQQQNKILDIIIGRGYLPESDADSSLRVGSVGFLDRAKDLGGLTHLLVRNWETEAVGDDLSREETKYFRVASSACEVSFAEEEEEAFGVLVLAAVRNRELRHLVVEPDIGGCPNSAEFWCLG</sequence>
<proteinExistence type="predicted"/>
<evidence type="ECO:0000313" key="1">
    <source>
        <dbReference type="EMBL" id="KAB1223513.1"/>
    </source>
</evidence>
<dbReference type="EMBL" id="RXIC02000020">
    <property type="protein sequence ID" value="KAB1223513.1"/>
    <property type="molecule type" value="Genomic_DNA"/>
</dbReference>
<accession>A0A6A1WF80</accession>
<comment type="caution">
    <text evidence="1">The sequence shown here is derived from an EMBL/GenBank/DDBJ whole genome shotgun (WGS) entry which is preliminary data.</text>
</comment>
<reference evidence="1 2" key="1">
    <citation type="journal article" date="2019" name="Plant Biotechnol. J.">
        <title>The red bayberry genome and genetic basis of sex determination.</title>
        <authorList>
            <person name="Jia H.M."/>
            <person name="Jia H.J."/>
            <person name="Cai Q.L."/>
            <person name="Wang Y."/>
            <person name="Zhao H.B."/>
            <person name="Yang W.F."/>
            <person name="Wang G.Y."/>
            <person name="Li Y.H."/>
            <person name="Zhan D.L."/>
            <person name="Shen Y.T."/>
            <person name="Niu Q.F."/>
            <person name="Chang L."/>
            <person name="Qiu J."/>
            <person name="Zhao L."/>
            <person name="Xie H.B."/>
            <person name="Fu W.Y."/>
            <person name="Jin J."/>
            <person name="Li X.W."/>
            <person name="Jiao Y."/>
            <person name="Zhou C.C."/>
            <person name="Tu T."/>
            <person name="Chai C.Y."/>
            <person name="Gao J.L."/>
            <person name="Fan L.J."/>
            <person name="van de Weg E."/>
            <person name="Wang J.Y."/>
            <person name="Gao Z.S."/>
        </authorList>
    </citation>
    <scope>NUCLEOTIDE SEQUENCE [LARGE SCALE GENOMIC DNA]</scope>
    <source>
        <tissue evidence="1">Leaves</tissue>
    </source>
</reference>
<dbReference type="AlphaFoldDB" id="A0A6A1WF80"/>
<organism evidence="1 2">
    <name type="scientific">Morella rubra</name>
    <name type="common">Chinese bayberry</name>
    <dbReference type="NCBI Taxonomy" id="262757"/>
    <lineage>
        <taxon>Eukaryota</taxon>
        <taxon>Viridiplantae</taxon>
        <taxon>Streptophyta</taxon>
        <taxon>Embryophyta</taxon>
        <taxon>Tracheophyta</taxon>
        <taxon>Spermatophyta</taxon>
        <taxon>Magnoliopsida</taxon>
        <taxon>eudicotyledons</taxon>
        <taxon>Gunneridae</taxon>
        <taxon>Pentapetalae</taxon>
        <taxon>rosids</taxon>
        <taxon>fabids</taxon>
        <taxon>Fagales</taxon>
        <taxon>Myricaceae</taxon>
        <taxon>Morella</taxon>
    </lineage>
</organism>
<name>A0A6A1WF80_9ROSI</name>